<feature type="transmembrane region" description="Helical" evidence="12">
    <location>
        <begin position="12"/>
        <end position="33"/>
    </location>
</feature>
<dbReference type="InterPro" id="IPR004772">
    <property type="entry name" value="TrkH"/>
</dbReference>
<proteinExistence type="inferred from homology"/>
<evidence type="ECO:0000313" key="14">
    <source>
        <dbReference type="Proteomes" id="UP000721861"/>
    </source>
</evidence>
<evidence type="ECO:0000256" key="7">
    <source>
        <dbReference type="ARBA" id="ARBA00022692"/>
    </source>
</evidence>
<comment type="caution">
    <text evidence="13">The sequence shown here is derived from an EMBL/GenBank/DDBJ whole genome shotgun (WGS) entry which is preliminary data.</text>
</comment>
<name>A0ABS5KGK3_9BACT</name>
<evidence type="ECO:0000256" key="2">
    <source>
        <dbReference type="ARBA" id="ARBA00009137"/>
    </source>
</evidence>
<comment type="subcellular location">
    <subcellularLocation>
        <location evidence="1">Cell inner membrane</location>
        <topology evidence="1">Multi-pass membrane protein</topology>
    </subcellularLocation>
</comment>
<dbReference type="Pfam" id="PF02386">
    <property type="entry name" value="TrkH"/>
    <property type="match status" value="1"/>
</dbReference>
<feature type="transmembrane region" description="Helical" evidence="12">
    <location>
        <begin position="273"/>
        <end position="292"/>
    </location>
</feature>
<feature type="transmembrane region" description="Helical" evidence="12">
    <location>
        <begin position="454"/>
        <end position="474"/>
    </location>
</feature>
<dbReference type="PIRSF" id="PIRSF006247">
    <property type="entry name" value="TrkH"/>
    <property type="match status" value="1"/>
</dbReference>
<comment type="similarity">
    <text evidence="2">Belongs to the TrkH potassium transport family.</text>
</comment>
<feature type="transmembrane region" description="Helical" evidence="12">
    <location>
        <begin position="331"/>
        <end position="350"/>
    </location>
</feature>
<evidence type="ECO:0000313" key="13">
    <source>
        <dbReference type="EMBL" id="MBS2213438.1"/>
    </source>
</evidence>
<dbReference type="RefSeq" id="WP_212230611.1">
    <property type="nucleotide sequence ID" value="NZ_JAGUCN010000027.1"/>
</dbReference>
<evidence type="ECO:0000256" key="12">
    <source>
        <dbReference type="SAM" id="Phobius"/>
    </source>
</evidence>
<feature type="transmembrane region" description="Helical" evidence="12">
    <location>
        <begin position="183"/>
        <end position="201"/>
    </location>
</feature>
<keyword evidence="9 12" id="KW-1133">Transmembrane helix</keyword>
<keyword evidence="4" id="KW-1003">Cell membrane</keyword>
<sequence length="482" mass="53093">MLNYRFIGKVLGHILLALSVFMFVCALVAYLYGEDDVQAHLISAITCLVIGGISSWVWRSKTVDVGRREGFVIVTFVWIIMSLFGSLPYILSGTIPGFTNAFFETISGFTTTGASVVTDIEALPHGILLWRSITHLIGGMGIVVLAVAILPYFGFGGMSLYNAEAAGITNDKLHPRVKHTAKLLWRIYVVLILLETGFLVIGGMPVFDAFCHSFATIASGGFSTKNDSIAGYSPYIQYVIIVFMLFAGTNFTLFYFVWKGKLKKVFENQEFRVYLTVIAIVTAIVTVTLVFLDHHNGEESLRKALFQVVSLVTSTGFATADYTAWHPYLTYLMFLLLFSGACAGSTSGGIKIMRHSILFRNTLLEFKRMVHPHAVLPLRIQDKVIASETVYKVLAFVMLYMTIFSIGTFALTFFGMDMDSAMGAAATTMGGIGPGIGTVGPVNNFFAVPQAAKWVLSLLMLLGRLELFTVLILFSPNFWKNN</sequence>
<evidence type="ECO:0000256" key="4">
    <source>
        <dbReference type="ARBA" id="ARBA00022475"/>
    </source>
</evidence>
<keyword evidence="8" id="KW-0630">Potassium</keyword>
<dbReference type="PANTHER" id="PTHR32024">
    <property type="entry name" value="TRK SYSTEM POTASSIUM UPTAKE PROTEIN TRKG-RELATED"/>
    <property type="match status" value="1"/>
</dbReference>
<evidence type="ECO:0000256" key="6">
    <source>
        <dbReference type="ARBA" id="ARBA00022538"/>
    </source>
</evidence>
<keyword evidence="10" id="KW-0406">Ion transport</keyword>
<evidence type="ECO:0000256" key="8">
    <source>
        <dbReference type="ARBA" id="ARBA00022958"/>
    </source>
</evidence>
<evidence type="ECO:0000256" key="10">
    <source>
        <dbReference type="ARBA" id="ARBA00023065"/>
    </source>
</evidence>
<feature type="transmembrane region" description="Helical" evidence="12">
    <location>
        <begin position="133"/>
        <end position="153"/>
    </location>
</feature>
<evidence type="ECO:0000256" key="1">
    <source>
        <dbReference type="ARBA" id="ARBA00004429"/>
    </source>
</evidence>
<feature type="transmembrane region" description="Helical" evidence="12">
    <location>
        <begin position="235"/>
        <end position="258"/>
    </location>
</feature>
<dbReference type="Proteomes" id="UP000721861">
    <property type="component" value="Unassembled WGS sequence"/>
</dbReference>
<keyword evidence="14" id="KW-1185">Reference proteome</keyword>
<feature type="transmembrane region" description="Helical" evidence="12">
    <location>
        <begin position="393"/>
        <end position="414"/>
    </location>
</feature>
<accession>A0ABS5KGK3</accession>
<dbReference type="PANTHER" id="PTHR32024:SF2">
    <property type="entry name" value="TRK SYSTEM POTASSIUM UPTAKE PROTEIN TRKG-RELATED"/>
    <property type="match status" value="1"/>
</dbReference>
<keyword evidence="7 12" id="KW-0812">Transmembrane</keyword>
<dbReference type="EMBL" id="JAGUCN010000027">
    <property type="protein sequence ID" value="MBS2213438.1"/>
    <property type="molecule type" value="Genomic_DNA"/>
</dbReference>
<keyword evidence="3" id="KW-0813">Transport</keyword>
<evidence type="ECO:0000256" key="3">
    <source>
        <dbReference type="ARBA" id="ARBA00022448"/>
    </source>
</evidence>
<evidence type="ECO:0000256" key="5">
    <source>
        <dbReference type="ARBA" id="ARBA00022519"/>
    </source>
</evidence>
<dbReference type="InterPro" id="IPR003445">
    <property type="entry name" value="Cat_transpt"/>
</dbReference>
<reference evidence="13 14" key="1">
    <citation type="journal article" date="2014" name="Int. J. Syst. Evol. Microbiol.">
        <title>Carboxylicivirga gen. nov. in the family Marinilabiliaceae with two novel species, Carboxylicivirga mesophila sp. nov. and Carboxylicivirga taeanensis sp. nov., and reclassification of Cytophaga fermentans as Saccharicrinis fermentans gen. nov., comb. nov.</title>
        <authorList>
            <person name="Yang S.H."/>
            <person name="Seo H.S."/>
            <person name="Woo J.H."/>
            <person name="Oh H.M."/>
            <person name="Jang H."/>
            <person name="Lee J.H."/>
            <person name="Kim S.J."/>
            <person name="Kwon K.K."/>
        </authorList>
    </citation>
    <scope>NUCLEOTIDE SEQUENCE [LARGE SCALE GENOMIC DNA]</scope>
    <source>
        <strain evidence="13 14">JCM 18290</strain>
    </source>
</reference>
<evidence type="ECO:0000256" key="9">
    <source>
        <dbReference type="ARBA" id="ARBA00022989"/>
    </source>
</evidence>
<protein>
    <submittedName>
        <fullName evidence="13">TrkH family potassium uptake protein</fullName>
    </submittedName>
</protein>
<gene>
    <name evidence="13" type="ORF">KEM09_18660</name>
</gene>
<feature type="transmembrane region" description="Helical" evidence="12">
    <location>
        <begin position="70"/>
        <end position="91"/>
    </location>
</feature>
<keyword evidence="5" id="KW-0997">Cell inner membrane</keyword>
<organism evidence="13 14">
    <name type="scientific">Carboxylicivirga mesophila</name>
    <dbReference type="NCBI Taxonomy" id="1166478"/>
    <lineage>
        <taxon>Bacteria</taxon>
        <taxon>Pseudomonadati</taxon>
        <taxon>Bacteroidota</taxon>
        <taxon>Bacteroidia</taxon>
        <taxon>Marinilabiliales</taxon>
        <taxon>Marinilabiliaceae</taxon>
        <taxon>Carboxylicivirga</taxon>
    </lineage>
</organism>
<evidence type="ECO:0000256" key="11">
    <source>
        <dbReference type="ARBA" id="ARBA00023136"/>
    </source>
</evidence>
<keyword evidence="6" id="KW-0633">Potassium transport</keyword>
<feature type="transmembrane region" description="Helical" evidence="12">
    <location>
        <begin position="39"/>
        <end position="58"/>
    </location>
</feature>
<keyword evidence="11 12" id="KW-0472">Membrane</keyword>